<dbReference type="AlphaFoldDB" id="M7Z668"/>
<dbReference type="eggNOG" id="KOG4197">
    <property type="taxonomic scope" value="Eukaryota"/>
</dbReference>
<dbReference type="Pfam" id="PF13041">
    <property type="entry name" value="PPR_2"/>
    <property type="match status" value="3"/>
</dbReference>
<name>M7Z668_TRIUA</name>
<dbReference type="PANTHER" id="PTHR47447">
    <property type="entry name" value="OS03G0856100 PROTEIN"/>
    <property type="match status" value="1"/>
</dbReference>
<comment type="similarity">
    <text evidence="1">Belongs to the PPR family. P subfamily.</text>
</comment>
<sequence>MSRLRLLRRSSSSTTLIPRLRLLRRCSTSTSTSPPSGPWSPRDAFVAAIERVRAGTLSPEDAHHLFDDLLGQATPVPDRTMNGFFAVLARATSPAACIRDGPALAVALFNRVPRRGRTGLKANEIVATTFLKCLCCAKRTEEAVKVLLHRMPELGCVPNAISYSIVLKSLCENSMSQQALDLLQMAAKEGGCLPDVVAYSTIIHGFFKEGEIDKACHLFHEMMRQGVVPTVVTYNIIIDALCKAGEMDKAELVFQRMARNGAQPNKATCNGSKFSSLTDGYCSVAKMDKTFKLLDAMRNVVRVKPTTVTYGIILDGLYRAGRTAAAKEMFHQMIKSGITVPISIYTIILRGLCKNNCAGEAITMFQELRAMNVKFDIITLNTMINAMYKVQRREEAKGLFAAISASGLMPDAYTYNVMINNLLKEGSVEEVDNMFSLMEKSGCAPSSHLVNDIIRRLLEKGEIAKAGNYLSKVDGKIISLEDSTTSLLSSLFSSKGKYRENIKLLPANYHFLDGFSGIAHETNS</sequence>
<dbReference type="InterPro" id="IPR011990">
    <property type="entry name" value="TPR-like_helical_dom_sf"/>
</dbReference>
<evidence type="ECO:0000256" key="3">
    <source>
        <dbReference type="ARBA" id="ARBA00022946"/>
    </source>
</evidence>
<dbReference type="NCBIfam" id="TIGR00756">
    <property type="entry name" value="PPR"/>
    <property type="match status" value="7"/>
</dbReference>
<dbReference type="SUPFAM" id="SSF81901">
    <property type="entry name" value="HCP-like"/>
    <property type="match status" value="1"/>
</dbReference>
<dbReference type="PROSITE" id="PS51375">
    <property type="entry name" value="PPR"/>
    <property type="match status" value="8"/>
</dbReference>
<dbReference type="Pfam" id="PF12854">
    <property type="entry name" value="PPR_1"/>
    <property type="match status" value="1"/>
</dbReference>
<dbReference type="OMA" id="HAMQNNE"/>
<keyword evidence="3" id="KW-0809">Transit peptide</keyword>
<protein>
    <submittedName>
        <fullName evidence="4">Protein Rf1, mitochondrial</fullName>
    </submittedName>
</protein>
<dbReference type="STRING" id="4572.M7Z668"/>
<evidence type="ECO:0000256" key="2">
    <source>
        <dbReference type="ARBA" id="ARBA00022737"/>
    </source>
</evidence>
<evidence type="ECO:0000256" key="1">
    <source>
        <dbReference type="ARBA" id="ARBA00007626"/>
    </source>
</evidence>
<dbReference type="Pfam" id="PF01535">
    <property type="entry name" value="PPR"/>
    <property type="match status" value="1"/>
</dbReference>
<evidence type="ECO:0000313" key="4">
    <source>
        <dbReference type="EMBL" id="EMS58658.1"/>
    </source>
</evidence>
<reference evidence="4" key="1">
    <citation type="journal article" date="2013" name="Nature">
        <title>Draft genome of the wheat A-genome progenitor Triticum urartu.</title>
        <authorList>
            <person name="Ling H.Q."/>
            <person name="Zhao S."/>
            <person name="Liu D."/>
            <person name="Wang J."/>
            <person name="Sun H."/>
            <person name="Zhang C."/>
            <person name="Fan H."/>
            <person name="Li D."/>
            <person name="Dong L."/>
            <person name="Tao Y."/>
            <person name="Gao C."/>
            <person name="Wu H."/>
            <person name="Li Y."/>
            <person name="Cui Y."/>
            <person name="Guo X."/>
            <person name="Zheng S."/>
            <person name="Wang B."/>
            <person name="Yu K."/>
            <person name="Liang Q."/>
            <person name="Yang W."/>
            <person name="Lou X."/>
            <person name="Chen J."/>
            <person name="Feng M."/>
            <person name="Jian J."/>
            <person name="Zhang X."/>
            <person name="Luo G."/>
            <person name="Jiang Y."/>
            <person name="Liu J."/>
            <person name="Wang Z."/>
            <person name="Sha Y."/>
            <person name="Zhang B."/>
            <person name="Wu H."/>
            <person name="Tang D."/>
            <person name="Shen Q."/>
            <person name="Xue P."/>
            <person name="Zou S."/>
            <person name="Wang X."/>
            <person name="Liu X."/>
            <person name="Wang F."/>
            <person name="Yang Y."/>
            <person name="An X."/>
            <person name="Dong Z."/>
            <person name="Zhang K."/>
            <person name="Zhang X."/>
            <person name="Luo M.C."/>
            <person name="Dvorak J."/>
            <person name="Tong Y."/>
            <person name="Wang J."/>
            <person name="Yang H."/>
            <person name="Li Z."/>
            <person name="Wang D."/>
            <person name="Zhang A."/>
            <person name="Wang J."/>
        </authorList>
    </citation>
    <scope>NUCLEOTIDE SEQUENCE</scope>
</reference>
<accession>M7Z668</accession>
<keyword evidence="2" id="KW-0677">Repeat</keyword>
<dbReference type="InterPro" id="IPR002885">
    <property type="entry name" value="PPR_rpt"/>
</dbReference>
<proteinExistence type="inferred from homology"/>
<dbReference type="PANTHER" id="PTHR47447:SF17">
    <property type="entry name" value="OS12G0638900 PROTEIN"/>
    <property type="match status" value="1"/>
</dbReference>
<dbReference type="EMBL" id="KD130174">
    <property type="protein sequence ID" value="EMS58658.1"/>
    <property type="molecule type" value="Genomic_DNA"/>
</dbReference>
<gene>
    <name evidence="4" type="ORF">TRIUR3_01528</name>
</gene>
<dbReference type="Gene3D" id="1.25.40.10">
    <property type="entry name" value="Tetratricopeptide repeat domain"/>
    <property type="match status" value="4"/>
</dbReference>
<organism evidence="4">
    <name type="scientific">Triticum urartu</name>
    <name type="common">Red wild einkorn</name>
    <name type="synonym">Crithodium urartu</name>
    <dbReference type="NCBI Taxonomy" id="4572"/>
    <lineage>
        <taxon>Eukaryota</taxon>
        <taxon>Viridiplantae</taxon>
        <taxon>Streptophyta</taxon>
        <taxon>Embryophyta</taxon>
        <taxon>Tracheophyta</taxon>
        <taxon>Spermatophyta</taxon>
        <taxon>Magnoliopsida</taxon>
        <taxon>Liliopsida</taxon>
        <taxon>Poales</taxon>
        <taxon>Poaceae</taxon>
        <taxon>BOP clade</taxon>
        <taxon>Pooideae</taxon>
        <taxon>Triticodae</taxon>
        <taxon>Triticeae</taxon>
        <taxon>Triticinae</taxon>
        <taxon>Triticum</taxon>
    </lineage>
</organism>